<dbReference type="EC" id="3.4.19.12" evidence="3"/>
<proteinExistence type="inferred from homology"/>
<feature type="region of interest" description="Disordered" evidence="6">
    <location>
        <begin position="282"/>
        <end position="306"/>
    </location>
</feature>
<dbReference type="PROSITE" id="PS00973">
    <property type="entry name" value="USP_2"/>
    <property type="match status" value="1"/>
</dbReference>
<feature type="compositionally biased region" description="Basic and acidic residues" evidence="6">
    <location>
        <begin position="1799"/>
        <end position="1837"/>
    </location>
</feature>
<evidence type="ECO:0000256" key="2">
    <source>
        <dbReference type="ARBA" id="ARBA00009085"/>
    </source>
</evidence>
<feature type="compositionally biased region" description="Polar residues" evidence="6">
    <location>
        <begin position="700"/>
        <end position="710"/>
    </location>
</feature>
<feature type="compositionally biased region" description="Low complexity" evidence="6">
    <location>
        <begin position="772"/>
        <end position="786"/>
    </location>
</feature>
<feature type="compositionally biased region" description="Polar residues" evidence="6">
    <location>
        <begin position="1419"/>
        <end position="1437"/>
    </location>
</feature>
<feature type="region of interest" description="Disordered" evidence="6">
    <location>
        <begin position="1414"/>
        <end position="1851"/>
    </location>
</feature>
<feature type="compositionally biased region" description="Pro residues" evidence="6">
    <location>
        <begin position="734"/>
        <end position="743"/>
    </location>
</feature>
<feature type="compositionally biased region" description="Low complexity" evidence="6">
    <location>
        <begin position="1534"/>
        <end position="1554"/>
    </location>
</feature>
<dbReference type="PANTHER" id="PTHR24006:SF733">
    <property type="entry name" value="RE52890P"/>
    <property type="match status" value="1"/>
</dbReference>
<name>A0A2S5BJ32_9BASI</name>
<dbReference type="STRING" id="741276.A0A2S5BJ32"/>
<dbReference type="InterPro" id="IPR050164">
    <property type="entry name" value="Peptidase_C19"/>
</dbReference>
<dbReference type="Gene3D" id="3.90.70.10">
    <property type="entry name" value="Cysteine proteinases"/>
    <property type="match status" value="2"/>
</dbReference>
<dbReference type="PROSITE" id="PS00972">
    <property type="entry name" value="USP_1"/>
    <property type="match status" value="1"/>
</dbReference>
<evidence type="ECO:0000256" key="1">
    <source>
        <dbReference type="ARBA" id="ARBA00000707"/>
    </source>
</evidence>
<dbReference type="CDD" id="cd02663">
    <property type="entry name" value="Peptidase_C19G"/>
    <property type="match status" value="1"/>
</dbReference>
<dbReference type="InterPro" id="IPR038765">
    <property type="entry name" value="Papain-like_cys_pep_sf"/>
</dbReference>
<feature type="compositionally biased region" description="Low complexity" evidence="6">
    <location>
        <begin position="113"/>
        <end position="143"/>
    </location>
</feature>
<dbReference type="OrthoDB" id="27652at2759"/>
<dbReference type="GO" id="GO:0004843">
    <property type="term" value="F:cysteine-type deubiquitinase activity"/>
    <property type="evidence" value="ECO:0007669"/>
    <property type="project" value="UniProtKB-EC"/>
</dbReference>
<feature type="region of interest" description="Disordered" evidence="6">
    <location>
        <begin position="641"/>
        <end position="664"/>
    </location>
</feature>
<feature type="region of interest" description="Disordered" evidence="6">
    <location>
        <begin position="893"/>
        <end position="921"/>
    </location>
</feature>
<feature type="compositionally biased region" description="Polar residues" evidence="6">
    <location>
        <begin position="1063"/>
        <end position="1072"/>
    </location>
</feature>
<feature type="region of interest" description="Disordered" evidence="6">
    <location>
        <begin position="516"/>
        <end position="561"/>
    </location>
</feature>
<feature type="region of interest" description="Disordered" evidence="6">
    <location>
        <begin position="772"/>
        <end position="795"/>
    </location>
</feature>
<reference evidence="8 9" key="1">
    <citation type="journal article" date="2018" name="Front. Microbiol.">
        <title>Prospects for Fungal Bioremediation of Acidic Radioactive Waste Sites: Characterization and Genome Sequence of Rhodotorula taiwanensis MD1149.</title>
        <authorList>
            <person name="Tkavc R."/>
            <person name="Matrosova V.Y."/>
            <person name="Grichenko O.E."/>
            <person name="Gostincar C."/>
            <person name="Volpe R.P."/>
            <person name="Klimenkova P."/>
            <person name="Gaidamakova E.K."/>
            <person name="Zhou C.E."/>
            <person name="Stewart B.J."/>
            <person name="Lyman M.G."/>
            <person name="Malfatti S.A."/>
            <person name="Rubinfeld B."/>
            <person name="Courtot M."/>
            <person name="Singh J."/>
            <person name="Dalgard C.L."/>
            <person name="Hamilton T."/>
            <person name="Frey K.G."/>
            <person name="Gunde-Cimerman N."/>
            <person name="Dugan L."/>
            <person name="Daly M.J."/>
        </authorList>
    </citation>
    <scope>NUCLEOTIDE SEQUENCE [LARGE SCALE GENOMIC DNA]</scope>
    <source>
        <strain evidence="8 9">MD1149</strain>
    </source>
</reference>
<evidence type="ECO:0000313" key="8">
    <source>
        <dbReference type="EMBL" id="POY76773.1"/>
    </source>
</evidence>
<keyword evidence="9" id="KW-1185">Reference proteome</keyword>
<sequence length="1851" mass="193768">MAGLPPGQEAGPTAELPPWLSYTSSPTATREVVYTYATLLQDGVPTLATSAAIVTQYGTDLLQLPITVDASAVAGQDLGTLYTIAGGTATQTVVGIVGGTRRVTLDAAPSTVAADSASGESASTAASDGAAASGTRATTSVAALSSANDHPSASATSGASSSDLPSDTTASPSTTARTASSTRLVTSQPGSTAVPASSASPRTYSTVSDPSTSSLKLGITPIPSLRLPPQPNSLASGLTPSQLAAAIASPICFFFAIVLLLALFCCCVRRRRQKRAQQRALAEEESLLETPETAHSSGAESGRDTRTVSGGILWDWVPRRVPSRVSDRSGQSVLSRLTGGLVGGRRSRSRSNRSRATTTPRGSPHEGEKFFASAAEKSSHRIGYPQAIPNEQTSLLSPHSADSAYQAGSSPRGHWSALPQATSPPMTFLGAPLSANLAAARSAETSVARTEPVQRLAEPFDDIDLTSPRLELGGFEPLPLAHDEEHLMQRSPPPSLPPIRPSGEFRLTRLYNTDGTYAGAYLPPSPSSHTAPPPSSPRSARRSSLAPPVTGTGHSPGRLGIVRRATTTLSEIWNGYETASPNTDDGLGTFGGPEPASPNAASPKKRNSARWYKHDDQPHVALHTPPQTPTTPRTYAVRLGRAKESPAPRTPSPRRQQERILSEGGWLSGRIAAYMAGEAQGREGMAAEDEGGDLGGLRQRPNSTNSSSGGTADLTRTPESKLFMNDPQWRGRPPHPPLSPPPFTSFHLVEDAPIALDGSDPSLPTTLAHEALTPSLTGSSGSDSSTQRYKDAFDPPFHSSSRVEVVGRHPNRLSYESGVSVLGRIAASFGALKSKRSDSSASDWDSPRGGAYGPAGPRTREISIESAADPSVHHCRLSRRAVKLAFLRKFGGGSVNPPTPSATATPSQPGGGSQATGQQEAQEWFTENPLDRYYGLENFGNTCYANSVIQSLYFSAPFRHLVESYVPYGEDPPVPVSPIGSAASHSLYASPPNANNAQLSTSPSSSTAFSALSSASKVAKSVGTAITTPYAPVSPPTLSIRVPPGQRPVPASGGSRGALFSPNRRQSVSSGAPASPTGFSGGAPLGQRTTQNSFTGVGAPVVGQNGVIVKPVTGGETTLLSTLRDLFCAISSQPRGLGTIAPQAFINQLKTDNEFFRSTLHQDAHEFFNVLINSIAETLEVEERKRAEDEGRPPSMVGTGFAAHARTWVHQLFEGILTNETRCLSCETVTSRDEAFLDLSIDIEQNTSVTACLRQFSASEMLCQRNKFSCDRCCGLQEAEKRMKVKKLPNILALHLKRFKYEESLQRHVKLTCRVVFPFELRLFNTADDIANPDRLYELWAIVVHIGVGPHHGHYITVVKSGKRWIVFDDNNVFPIEQGDIARFFGDTPGQGSGYVLFYQAVDLDWTGIDIPPPPTPSVAGTTHSRARAHTNSSVSTGGLAMPTDVELPPVPPLPAASISGGLMSPPGPTTPLPVTPGTLPIPLVDPTASLPDTGPPPPVFGSVSSSDDQNGEKRDGAGGGGGWSGLRGKFSRTKSSTSSSADRRASFSAAPAPVFGGSEPLAAIQSRDDALNGDAGTGTATGQSGDNASLPAESPNLSSARGRLPSFNGGSTAVRAPSEDGSASTTSAAPTTSSSPFISQRRRDSRPSFGAADVPTPSNGTAPPVPAMPAGVPVASGTSSAAPPTSAFASRTRSFLSRSRTDKARPTSSHSTLPPTNGLGLGLSTPPTPSVGGEAAANGENRQPAPPMPSGLTQAAGPDTNATLPPPVPVPAWIPPASNGNSEYGLDASTTSSLSNLSKKDLEKRQKEEQKARERDAKERAKAEKDRSKLLAKEESGGTTGKLWRKMSLR</sequence>
<comment type="catalytic activity">
    <reaction evidence="1">
        <text>Thiol-dependent hydrolysis of ester, thioester, amide, peptide and isopeptide bonds formed by the C-terminal Gly of ubiquitin (a 76-residue protein attached to proteins as an intracellular targeting signal).</text>
        <dbReference type="EC" id="3.4.19.12"/>
    </reaction>
</comment>
<dbReference type="Pfam" id="PF00443">
    <property type="entry name" value="UCH"/>
    <property type="match status" value="1"/>
</dbReference>
<evidence type="ECO:0000313" key="9">
    <source>
        <dbReference type="Proteomes" id="UP000237144"/>
    </source>
</evidence>
<dbReference type="InterPro" id="IPR018200">
    <property type="entry name" value="USP_CS"/>
</dbReference>
<dbReference type="PROSITE" id="PS50235">
    <property type="entry name" value="USP_3"/>
    <property type="match status" value="1"/>
</dbReference>
<comment type="caution">
    <text evidence="8">The sequence shown here is derived from an EMBL/GenBank/DDBJ whole genome shotgun (WGS) entry which is preliminary data.</text>
</comment>
<evidence type="ECO:0000259" key="7">
    <source>
        <dbReference type="PROSITE" id="PS50235"/>
    </source>
</evidence>
<feature type="compositionally biased region" description="Pro residues" evidence="6">
    <location>
        <begin position="523"/>
        <end position="536"/>
    </location>
</feature>
<keyword evidence="4" id="KW-0645">Protease</keyword>
<evidence type="ECO:0000256" key="4">
    <source>
        <dbReference type="ARBA" id="ARBA00022670"/>
    </source>
</evidence>
<gene>
    <name evidence="8" type="ORF">BMF94_0022</name>
</gene>
<feature type="region of interest" description="Disordered" evidence="6">
    <location>
        <begin position="1033"/>
        <end position="1097"/>
    </location>
</feature>
<dbReference type="GO" id="GO:0005634">
    <property type="term" value="C:nucleus"/>
    <property type="evidence" value="ECO:0007669"/>
    <property type="project" value="TreeGrafter"/>
</dbReference>
<feature type="domain" description="USP" evidence="7">
    <location>
        <begin position="934"/>
        <end position="1402"/>
    </location>
</feature>
<dbReference type="SUPFAM" id="SSF54001">
    <property type="entry name" value="Cysteine proteinases"/>
    <property type="match status" value="1"/>
</dbReference>
<keyword evidence="5" id="KW-0378">Hydrolase</keyword>
<feature type="region of interest" description="Disordered" evidence="6">
    <location>
        <begin position="836"/>
        <end position="858"/>
    </location>
</feature>
<feature type="compositionally biased region" description="Low complexity" evidence="6">
    <location>
        <begin position="1712"/>
        <end position="1726"/>
    </location>
</feature>
<dbReference type="CDD" id="cd02257">
    <property type="entry name" value="Peptidase_C19"/>
    <property type="match status" value="1"/>
</dbReference>
<protein>
    <recommendedName>
        <fullName evidence="3">ubiquitinyl hydrolase 1</fullName>
        <ecNumber evidence="3">3.4.19.12</ecNumber>
    </recommendedName>
</protein>
<comment type="similarity">
    <text evidence="2">Belongs to the peptidase C19 family.</text>
</comment>
<dbReference type="GO" id="GO:0006508">
    <property type="term" value="P:proteolysis"/>
    <property type="evidence" value="ECO:0007669"/>
    <property type="project" value="UniProtKB-KW"/>
</dbReference>
<dbReference type="PANTHER" id="PTHR24006">
    <property type="entry name" value="UBIQUITIN CARBOXYL-TERMINAL HYDROLASE"/>
    <property type="match status" value="1"/>
</dbReference>
<dbReference type="InterPro" id="IPR001394">
    <property type="entry name" value="Peptidase_C19_UCH"/>
</dbReference>
<feature type="compositionally biased region" description="Low complexity" evidence="6">
    <location>
        <begin position="1669"/>
        <end position="1699"/>
    </location>
</feature>
<feature type="compositionally biased region" description="Low complexity" evidence="6">
    <location>
        <begin position="152"/>
        <end position="187"/>
    </location>
</feature>
<feature type="compositionally biased region" description="Low complexity" evidence="6">
    <location>
        <begin position="1623"/>
        <end position="1637"/>
    </location>
</feature>
<feature type="region of interest" description="Disordered" evidence="6">
    <location>
        <begin position="111"/>
        <end position="215"/>
    </location>
</feature>
<feature type="compositionally biased region" description="Polar residues" evidence="6">
    <location>
        <begin position="188"/>
        <end position="215"/>
    </location>
</feature>
<feature type="region of interest" description="Disordered" evidence="6">
    <location>
        <begin position="681"/>
        <end position="746"/>
    </location>
</feature>
<accession>A0A2S5BJ32</accession>
<feature type="compositionally biased region" description="Pro residues" evidence="6">
    <location>
        <begin position="1765"/>
        <end position="1775"/>
    </location>
</feature>
<feature type="region of interest" description="Disordered" evidence="6">
    <location>
        <begin position="576"/>
        <end position="610"/>
    </location>
</feature>
<dbReference type="GO" id="GO:0005829">
    <property type="term" value="C:cytosol"/>
    <property type="evidence" value="ECO:0007669"/>
    <property type="project" value="TreeGrafter"/>
</dbReference>
<dbReference type="InterPro" id="IPR028889">
    <property type="entry name" value="USP"/>
</dbReference>
<feature type="region of interest" description="Disordered" evidence="6">
    <location>
        <begin position="392"/>
        <end position="421"/>
    </location>
</feature>
<dbReference type="EMBL" id="PJQD01000001">
    <property type="protein sequence ID" value="POY76773.1"/>
    <property type="molecule type" value="Genomic_DNA"/>
</dbReference>
<evidence type="ECO:0000256" key="6">
    <source>
        <dbReference type="SAM" id="MobiDB-lite"/>
    </source>
</evidence>
<feature type="compositionally biased region" description="Low complexity" evidence="6">
    <location>
        <begin position="325"/>
        <end position="339"/>
    </location>
</feature>
<organism evidence="8 9">
    <name type="scientific">Rhodotorula taiwanensis</name>
    <dbReference type="NCBI Taxonomy" id="741276"/>
    <lineage>
        <taxon>Eukaryota</taxon>
        <taxon>Fungi</taxon>
        <taxon>Dikarya</taxon>
        <taxon>Basidiomycota</taxon>
        <taxon>Pucciniomycotina</taxon>
        <taxon>Microbotryomycetes</taxon>
        <taxon>Sporidiobolales</taxon>
        <taxon>Sporidiobolaceae</taxon>
        <taxon>Rhodotorula</taxon>
    </lineage>
</organism>
<evidence type="ECO:0000256" key="3">
    <source>
        <dbReference type="ARBA" id="ARBA00012759"/>
    </source>
</evidence>
<dbReference type="GO" id="GO:0016579">
    <property type="term" value="P:protein deubiquitination"/>
    <property type="evidence" value="ECO:0007669"/>
    <property type="project" value="InterPro"/>
</dbReference>
<feature type="region of interest" description="Disordered" evidence="6">
    <location>
        <begin position="325"/>
        <end position="368"/>
    </location>
</feature>
<feature type="compositionally biased region" description="Polar residues" evidence="6">
    <location>
        <begin position="1579"/>
        <end position="1588"/>
    </location>
</feature>
<feature type="compositionally biased region" description="Pro residues" evidence="6">
    <location>
        <begin position="1466"/>
        <end position="1475"/>
    </location>
</feature>
<dbReference type="Proteomes" id="UP000237144">
    <property type="component" value="Unassembled WGS sequence"/>
</dbReference>
<evidence type="ECO:0000256" key="5">
    <source>
        <dbReference type="ARBA" id="ARBA00022801"/>
    </source>
</evidence>